<keyword evidence="4" id="KW-1185">Reference proteome</keyword>
<dbReference type="InterPro" id="IPR012337">
    <property type="entry name" value="RNaseH-like_sf"/>
</dbReference>
<dbReference type="Proteomes" id="UP001280121">
    <property type="component" value="Unassembled WGS sequence"/>
</dbReference>
<feature type="domain" description="hAT-like transposase RNase-H fold" evidence="2">
    <location>
        <begin position="53"/>
        <end position="134"/>
    </location>
</feature>
<dbReference type="PANTHER" id="PTHR46481">
    <property type="entry name" value="ZINC FINGER BED DOMAIN-CONTAINING PROTEIN 4"/>
    <property type="match status" value="1"/>
</dbReference>
<reference evidence="3" key="1">
    <citation type="journal article" date="2023" name="Plant J.">
        <title>Genome sequences and population genomics provide insights into the demographic history, inbreeding, and mutation load of two 'living fossil' tree species of Dipteronia.</title>
        <authorList>
            <person name="Feng Y."/>
            <person name="Comes H.P."/>
            <person name="Chen J."/>
            <person name="Zhu S."/>
            <person name="Lu R."/>
            <person name="Zhang X."/>
            <person name="Li P."/>
            <person name="Qiu J."/>
            <person name="Olsen K.M."/>
            <person name="Qiu Y."/>
        </authorList>
    </citation>
    <scope>NUCLEOTIDE SEQUENCE</scope>
    <source>
        <strain evidence="3">KIB01</strain>
    </source>
</reference>
<dbReference type="InterPro" id="IPR052035">
    <property type="entry name" value="ZnF_BED_domain_contain"/>
</dbReference>
<dbReference type="CDD" id="cd06222">
    <property type="entry name" value="RNase_H_like"/>
    <property type="match status" value="1"/>
</dbReference>
<keyword evidence="1" id="KW-0238">DNA-binding</keyword>
<sequence length="432" mass="48363">MEKENTISVLEANRSRNSITTDMQTSSNQKKGFMAVTAHFIDDSWVMQSQILRLSLSDRPKSENEVIKEMAVKMIENFEKYWDVLHGMIVVATVQDPSYKMRLIEFYFPLIFGADYMTYLESILKLCLDLVKGYELKFKMGDENSICSNSSLASQVEMPNNSSKQDERLLSYDLFVSSDGPVKSEYDAYLGEKVLPRTKDFDILVWWRENAKDVLKQRGKGVLIKSVLANIPTYFWGDGLEKRKLHAVDWETVCKSKRKGGLGIGRILDKNKGCWLNGHGNLGRIEGLCGGKLCVPNTVFNLQLFFGIGTSLPQCLLSLELLATFFKKKLSVKIFVEGLKPIKAANLSPLVNDVLKFSIDGAVRIEEGCVGIGGILHNSKGVVLCSFSAFIGEADAISTELWAIHKACCLCMMRSSLIWRNIQIVDSGCLGK</sequence>
<dbReference type="GO" id="GO:0003677">
    <property type="term" value="F:DNA binding"/>
    <property type="evidence" value="ECO:0007669"/>
    <property type="project" value="UniProtKB-KW"/>
</dbReference>
<dbReference type="AlphaFoldDB" id="A0AAD9X8S0"/>
<organism evidence="3 4">
    <name type="scientific">Dipteronia dyeriana</name>
    <dbReference type="NCBI Taxonomy" id="168575"/>
    <lineage>
        <taxon>Eukaryota</taxon>
        <taxon>Viridiplantae</taxon>
        <taxon>Streptophyta</taxon>
        <taxon>Embryophyta</taxon>
        <taxon>Tracheophyta</taxon>
        <taxon>Spermatophyta</taxon>
        <taxon>Magnoliopsida</taxon>
        <taxon>eudicotyledons</taxon>
        <taxon>Gunneridae</taxon>
        <taxon>Pentapetalae</taxon>
        <taxon>rosids</taxon>
        <taxon>malvids</taxon>
        <taxon>Sapindales</taxon>
        <taxon>Sapindaceae</taxon>
        <taxon>Hippocastanoideae</taxon>
        <taxon>Acereae</taxon>
        <taxon>Dipteronia</taxon>
    </lineage>
</organism>
<dbReference type="PANTHER" id="PTHR46481:SF11">
    <property type="entry name" value="ZINC FINGER BED DOMAIN-CONTAINING PROTEIN RICESLEEPER 2-LIKE"/>
    <property type="match status" value="1"/>
</dbReference>
<evidence type="ECO:0000256" key="1">
    <source>
        <dbReference type="ARBA" id="ARBA00023125"/>
    </source>
</evidence>
<dbReference type="InterPro" id="IPR044730">
    <property type="entry name" value="RNase_H-like_dom_plant"/>
</dbReference>
<evidence type="ECO:0000313" key="3">
    <source>
        <dbReference type="EMBL" id="KAK2654884.1"/>
    </source>
</evidence>
<dbReference type="InterPro" id="IPR025525">
    <property type="entry name" value="hAT-like_transposase_RNase-H"/>
</dbReference>
<dbReference type="Pfam" id="PF14372">
    <property type="entry name" value="hAT-like_RNase-H"/>
    <property type="match status" value="1"/>
</dbReference>
<proteinExistence type="predicted"/>
<dbReference type="EMBL" id="JANJYI010000004">
    <property type="protein sequence ID" value="KAK2654884.1"/>
    <property type="molecule type" value="Genomic_DNA"/>
</dbReference>
<name>A0AAD9X8S0_9ROSI</name>
<comment type="caution">
    <text evidence="3">The sequence shown here is derived from an EMBL/GenBank/DDBJ whole genome shotgun (WGS) entry which is preliminary data.</text>
</comment>
<accession>A0AAD9X8S0</accession>
<protein>
    <recommendedName>
        <fullName evidence="2">hAT-like transposase RNase-H fold domain-containing protein</fullName>
    </recommendedName>
</protein>
<evidence type="ECO:0000313" key="4">
    <source>
        <dbReference type="Proteomes" id="UP001280121"/>
    </source>
</evidence>
<evidence type="ECO:0000259" key="2">
    <source>
        <dbReference type="Pfam" id="PF14372"/>
    </source>
</evidence>
<dbReference type="SUPFAM" id="SSF53098">
    <property type="entry name" value="Ribonuclease H-like"/>
    <property type="match status" value="1"/>
</dbReference>
<gene>
    <name evidence="3" type="ORF">Ddye_014740</name>
</gene>